<accession>A0A133XVZ4</accession>
<dbReference type="GO" id="GO:0042274">
    <property type="term" value="P:ribosomal small subunit biogenesis"/>
    <property type="evidence" value="ECO:0007669"/>
    <property type="project" value="UniProtKB-UniRule"/>
</dbReference>
<evidence type="ECO:0000256" key="3">
    <source>
        <dbReference type="SAM" id="MobiDB-lite"/>
    </source>
</evidence>
<dbReference type="SUPFAM" id="SSF52540">
    <property type="entry name" value="P-loop containing nucleoside triphosphate hydrolases"/>
    <property type="match status" value="1"/>
</dbReference>
<keyword evidence="2" id="KW-0699">rRNA-binding</keyword>
<dbReference type="GO" id="GO:0005737">
    <property type="term" value="C:cytoplasm"/>
    <property type="evidence" value="ECO:0007669"/>
    <property type="project" value="UniProtKB-SubCell"/>
</dbReference>
<dbReference type="CDD" id="cd01854">
    <property type="entry name" value="YjeQ_EngC"/>
    <property type="match status" value="1"/>
</dbReference>
<keyword evidence="2" id="KW-0547">Nucleotide-binding</keyword>
<dbReference type="GO" id="GO:0005525">
    <property type="term" value="F:GTP binding"/>
    <property type="evidence" value="ECO:0007669"/>
    <property type="project" value="UniProtKB-UniRule"/>
</dbReference>
<dbReference type="OrthoDB" id="9809485at2"/>
<sequence>MDARAEDTALTDATLLDAQPAGAALLAAPRFDQLAVSDEQYREYEQLTKRLSKKTGVDAQQYHLGCVVRLDRGFPAVCCADATLRAQYAPVFSRDAAQVARDSDKSSRSAARASRDAALRTSRQPSSGKKVPACASRAEDAYEGVAVGDWVVVRRPHAHDMGVIEAVIKRKNQLARWRGSRRGTQQVLAANVDVVFIAQPLLDAAASVATNLPAAQNSAPALDINRIIRSLVIARDCSARPVIVLTKADRITQHDQLIEQILLLRRVVGTDIPVVVTSSSPTWQPSTQVSPLASAPFSAKPQTEVPDLAQWGLEALRSYAVEKTCTLVLGESGAGKSSLLNALLGHEALQTAEVRASDDAGRHTTVARRMVKIPHGGVIIDAPGLRNLALMGHEQGLSLVFSDIVDAAQDCKFRDCTHAHEPGCQVMQAICSEHIAPERLAAYAALAQEMESAARSLAPDIDPAMLP</sequence>
<dbReference type="InterPro" id="IPR027417">
    <property type="entry name" value="P-loop_NTPase"/>
</dbReference>
<dbReference type="NCBIfam" id="TIGR00157">
    <property type="entry name" value="ribosome small subunit-dependent GTPase A"/>
    <property type="match status" value="1"/>
</dbReference>
<dbReference type="STRING" id="1393034.HMPREF3192_00480"/>
<feature type="compositionally biased region" description="Basic and acidic residues" evidence="3">
    <location>
        <begin position="101"/>
        <end position="118"/>
    </location>
</feature>
<evidence type="ECO:0000259" key="4">
    <source>
        <dbReference type="PROSITE" id="PS50936"/>
    </source>
</evidence>
<keyword evidence="2" id="KW-0963">Cytoplasm</keyword>
<dbReference type="Gene3D" id="1.10.40.50">
    <property type="entry name" value="Probable gtpase engc, domain 3"/>
    <property type="match status" value="1"/>
</dbReference>
<name>A0A133XVZ4_9ACTN</name>
<dbReference type="InterPro" id="IPR010914">
    <property type="entry name" value="RsgA_GTPase_dom"/>
</dbReference>
<organism evidence="5 6">
    <name type="scientific">Atopobium deltae</name>
    <dbReference type="NCBI Taxonomy" id="1393034"/>
    <lineage>
        <taxon>Bacteria</taxon>
        <taxon>Bacillati</taxon>
        <taxon>Actinomycetota</taxon>
        <taxon>Coriobacteriia</taxon>
        <taxon>Coriobacteriales</taxon>
        <taxon>Atopobiaceae</taxon>
        <taxon>Atopobium</taxon>
    </lineage>
</organism>
<feature type="binding site" evidence="2">
    <location>
        <position position="418"/>
    </location>
    <ligand>
        <name>Zn(2+)</name>
        <dbReference type="ChEBI" id="CHEBI:29105"/>
    </ligand>
</feature>
<keyword evidence="2" id="KW-0342">GTP-binding</keyword>
<keyword evidence="6" id="KW-1185">Reference proteome</keyword>
<comment type="subcellular location">
    <subcellularLocation>
        <location evidence="2">Cytoplasm</location>
    </subcellularLocation>
</comment>
<dbReference type="RefSeq" id="WP_066304919.1">
    <property type="nucleotide sequence ID" value="NZ_KQ959487.1"/>
</dbReference>
<feature type="binding site" evidence="2">
    <location>
        <position position="416"/>
    </location>
    <ligand>
        <name>Zn(2+)</name>
        <dbReference type="ChEBI" id="CHEBI:29105"/>
    </ligand>
</feature>
<feature type="binding site" evidence="2">
    <location>
        <begin position="246"/>
        <end position="249"/>
    </location>
    <ligand>
        <name>GTP</name>
        <dbReference type="ChEBI" id="CHEBI:37565"/>
    </ligand>
</feature>
<protein>
    <recommendedName>
        <fullName evidence="2">Small ribosomal subunit biogenesis GTPase RsgA</fullName>
        <ecNumber evidence="2">3.6.1.-</ecNumber>
    </recommendedName>
</protein>
<dbReference type="EC" id="3.6.1.-" evidence="2"/>
<dbReference type="GO" id="GO:0046872">
    <property type="term" value="F:metal ion binding"/>
    <property type="evidence" value="ECO:0007669"/>
    <property type="project" value="UniProtKB-KW"/>
</dbReference>
<evidence type="ECO:0000313" key="6">
    <source>
        <dbReference type="Proteomes" id="UP000070675"/>
    </source>
</evidence>
<comment type="cofactor">
    <cofactor evidence="2">
        <name>Zn(2+)</name>
        <dbReference type="ChEBI" id="CHEBI:29105"/>
    </cofactor>
    <text evidence="2">Binds 1 zinc ion per subunit.</text>
</comment>
<gene>
    <name evidence="2" type="primary">rsgA</name>
    <name evidence="5" type="ORF">HMPREF3192_00480</name>
</gene>
<dbReference type="PROSITE" id="PS50936">
    <property type="entry name" value="ENGC_GTPASE"/>
    <property type="match status" value="1"/>
</dbReference>
<evidence type="ECO:0000313" key="5">
    <source>
        <dbReference type="EMBL" id="KXB35115.1"/>
    </source>
</evidence>
<keyword evidence="1 2" id="KW-0690">Ribosome biogenesis</keyword>
<dbReference type="AlphaFoldDB" id="A0A133XVZ4"/>
<feature type="domain" description="EngC GTPase" evidence="4">
    <location>
        <begin position="206"/>
        <end position="386"/>
    </location>
</feature>
<comment type="subunit">
    <text evidence="2">Monomer. Associates with 30S ribosomal subunit, binds 16S rRNA.</text>
</comment>
<dbReference type="InterPro" id="IPR004881">
    <property type="entry name" value="Ribosome_biogen_GTPase_RsgA"/>
</dbReference>
<dbReference type="Pfam" id="PF03193">
    <property type="entry name" value="RsgA_GTPase"/>
    <property type="match status" value="1"/>
</dbReference>
<keyword evidence="2" id="KW-0862">Zinc</keyword>
<feature type="binding site" evidence="2">
    <location>
        <position position="411"/>
    </location>
    <ligand>
        <name>Zn(2+)</name>
        <dbReference type="ChEBI" id="CHEBI:29105"/>
    </ligand>
</feature>
<dbReference type="Gene3D" id="3.40.50.300">
    <property type="entry name" value="P-loop containing nucleotide triphosphate hydrolases"/>
    <property type="match status" value="1"/>
</dbReference>
<reference evidence="6" key="1">
    <citation type="submission" date="2016-01" db="EMBL/GenBank/DDBJ databases">
        <authorList>
            <person name="Mitreva M."/>
            <person name="Pepin K.H."/>
            <person name="Mihindukulasuriya K.A."/>
            <person name="Fulton R."/>
            <person name="Fronick C."/>
            <person name="O'Laughlin M."/>
            <person name="Miner T."/>
            <person name="Herter B."/>
            <person name="Rosa B.A."/>
            <person name="Cordes M."/>
            <person name="Tomlinson C."/>
            <person name="Wollam A."/>
            <person name="Palsikar V.B."/>
            <person name="Mardis E.R."/>
            <person name="Wilson R.K."/>
        </authorList>
    </citation>
    <scope>NUCLEOTIDE SEQUENCE [LARGE SCALE GENOMIC DNA]</scope>
    <source>
        <strain evidence="6">DNF00019</strain>
    </source>
</reference>
<dbReference type="EMBL" id="LSCR01000006">
    <property type="protein sequence ID" value="KXB35115.1"/>
    <property type="molecule type" value="Genomic_DNA"/>
</dbReference>
<comment type="similarity">
    <text evidence="2">Belongs to the TRAFAC class YlqF/YawG GTPase family. RsgA subfamily.</text>
</comment>
<dbReference type="GO" id="GO:0003924">
    <property type="term" value="F:GTPase activity"/>
    <property type="evidence" value="ECO:0007669"/>
    <property type="project" value="UniProtKB-UniRule"/>
</dbReference>
<evidence type="ECO:0000256" key="1">
    <source>
        <dbReference type="ARBA" id="ARBA00022517"/>
    </source>
</evidence>
<dbReference type="PANTHER" id="PTHR32120">
    <property type="entry name" value="SMALL RIBOSOMAL SUBUNIT BIOGENESIS GTPASE RSGA"/>
    <property type="match status" value="1"/>
</dbReference>
<feature type="region of interest" description="Disordered" evidence="3">
    <location>
        <begin position="99"/>
        <end position="132"/>
    </location>
</feature>
<feature type="binding site" evidence="2">
    <location>
        <position position="424"/>
    </location>
    <ligand>
        <name>Zn(2+)</name>
        <dbReference type="ChEBI" id="CHEBI:29105"/>
    </ligand>
</feature>
<dbReference type="PATRIC" id="fig|1393034.3.peg.460"/>
<evidence type="ECO:0000256" key="2">
    <source>
        <dbReference type="HAMAP-Rule" id="MF_01820"/>
    </source>
</evidence>
<keyword evidence="2" id="KW-0694">RNA-binding</keyword>
<dbReference type="GO" id="GO:0019843">
    <property type="term" value="F:rRNA binding"/>
    <property type="evidence" value="ECO:0007669"/>
    <property type="project" value="UniProtKB-KW"/>
</dbReference>
<feature type="binding site" evidence="2">
    <location>
        <begin position="330"/>
        <end position="338"/>
    </location>
    <ligand>
        <name>GTP</name>
        <dbReference type="ChEBI" id="CHEBI:37565"/>
    </ligand>
</feature>
<keyword evidence="2" id="KW-0479">Metal-binding</keyword>
<dbReference type="PANTHER" id="PTHR32120:SF10">
    <property type="entry name" value="SMALL RIBOSOMAL SUBUNIT BIOGENESIS GTPASE RSGA"/>
    <property type="match status" value="1"/>
</dbReference>
<dbReference type="HAMAP" id="MF_01820">
    <property type="entry name" value="GTPase_RsgA"/>
    <property type="match status" value="1"/>
</dbReference>
<proteinExistence type="inferred from homology"/>
<keyword evidence="2" id="KW-0378">Hydrolase</keyword>
<comment type="caution">
    <text evidence="5">The sequence shown here is derived from an EMBL/GenBank/DDBJ whole genome shotgun (WGS) entry which is preliminary data.</text>
</comment>
<dbReference type="Proteomes" id="UP000070675">
    <property type="component" value="Unassembled WGS sequence"/>
</dbReference>
<comment type="function">
    <text evidence="2">One of several proteins that assist in the late maturation steps of the functional core of the 30S ribosomal subunit. Helps release RbfA from mature subunits. May play a role in the assembly of ribosomal proteins into the subunit. Circularly permuted GTPase that catalyzes slow GTP hydrolysis, GTPase activity is stimulated by the 30S ribosomal subunit.</text>
</comment>